<sequence length="214" mass="22822">MAKPPVLVIDDHAIVATSLVLALRGQGIPARRCPVTSEAEIIAEAESGDQRGLVLLDMDLGLDVDGADLVLPLKAAGWRVLVVTGSSSRNRIAAAIVAGAIGWVSKTAPFEQLVQAAAAAVHGKSMLSEQERRELYELNRGDQDRTRLLDRLTTREREVLERLAAGQRAAKVAEEFVVSVATVRSQIRSILAKLEVGSQLEAVALARSGGTSTR</sequence>
<reference evidence="7 8" key="1">
    <citation type="submission" date="2024-09" db="EMBL/GenBank/DDBJ databases">
        <authorList>
            <person name="Sun Q."/>
            <person name="Mori K."/>
        </authorList>
    </citation>
    <scope>NUCLEOTIDE SEQUENCE [LARGE SCALE GENOMIC DNA]</scope>
    <source>
        <strain evidence="7 8">TBRC 1432</strain>
    </source>
</reference>
<dbReference type="Pfam" id="PF00196">
    <property type="entry name" value="GerE"/>
    <property type="match status" value="1"/>
</dbReference>
<dbReference type="PRINTS" id="PR00038">
    <property type="entry name" value="HTHLUXR"/>
</dbReference>
<dbReference type="SMART" id="SM00421">
    <property type="entry name" value="HTH_LUXR"/>
    <property type="match status" value="1"/>
</dbReference>
<dbReference type="Proteomes" id="UP001589810">
    <property type="component" value="Unassembled WGS sequence"/>
</dbReference>
<dbReference type="SUPFAM" id="SSF52172">
    <property type="entry name" value="CheY-like"/>
    <property type="match status" value="1"/>
</dbReference>
<evidence type="ECO:0000256" key="3">
    <source>
        <dbReference type="ARBA" id="ARBA00023163"/>
    </source>
</evidence>
<dbReference type="InterPro" id="IPR039420">
    <property type="entry name" value="WalR-like"/>
</dbReference>
<dbReference type="InterPro" id="IPR000792">
    <property type="entry name" value="Tscrpt_reg_LuxR_C"/>
</dbReference>
<dbReference type="EMBL" id="JBHLUD010000007">
    <property type="protein sequence ID" value="MFC0543999.1"/>
    <property type="molecule type" value="Genomic_DNA"/>
</dbReference>
<dbReference type="PANTHER" id="PTHR43214">
    <property type="entry name" value="TWO-COMPONENT RESPONSE REGULATOR"/>
    <property type="match status" value="1"/>
</dbReference>
<dbReference type="InterPro" id="IPR036388">
    <property type="entry name" value="WH-like_DNA-bd_sf"/>
</dbReference>
<dbReference type="SMART" id="SM00448">
    <property type="entry name" value="REC"/>
    <property type="match status" value="1"/>
</dbReference>
<evidence type="ECO:0000259" key="5">
    <source>
        <dbReference type="PROSITE" id="PS50043"/>
    </source>
</evidence>
<evidence type="ECO:0000256" key="2">
    <source>
        <dbReference type="ARBA" id="ARBA00023125"/>
    </source>
</evidence>
<proteinExistence type="predicted"/>
<name>A0ABV6MUI7_9PSEU</name>
<evidence type="ECO:0000259" key="6">
    <source>
        <dbReference type="PROSITE" id="PS50110"/>
    </source>
</evidence>
<organism evidence="7 8">
    <name type="scientific">Kutzneria chonburiensis</name>
    <dbReference type="NCBI Taxonomy" id="1483604"/>
    <lineage>
        <taxon>Bacteria</taxon>
        <taxon>Bacillati</taxon>
        <taxon>Actinomycetota</taxon>
        <taxon>Actinomycetes</taxon>
        <taxon>Pseudonocardiales</taxon>
        <taxon>Pseudonocardiaceae</taxon>
        <taxon>Kutzneria</taxon>
    </lineage>
</organism>
<dbReference type="InterPro" id="IPR001789">
    <property type="entry name" value="Sig_transdc_resp-reg_receiver"/>
</dbReference>
<dbReference type="PANTHER" id="PTHR43214:SF41">
    <property type="entry name" value="NITRATE_NITRITE RESPONSE REGULATOR PROTEIN NARP"/>
    <property type="match status" value="1"/>
</dbReference>
<keyword evidence="1" id="KW-0805">Transcription regulation</keyword>
<evidence type="ECO:0000313" key="8">
    <source>
        <dbReference type="Proteomes" id="UP001589810"/>
    </source>
</evidence>
<keyword evidence="2" id="KW-0238">DNA-binding</keyword>
<dbReference type="PROSITE" id="PS00622">
    <property type="entry name" value="HTH_LUXR_1"/>
    <property type="match status" value="1"/>
</dbReference>
<dbReference type="PROSITE" id="PS50043">
    <property type="entry name" value="HTH_LUXR_2"/>
    <property type="match status" value="1"/>
</dbReference>
<feature type="domain" description="Response regulatory" evidence="6">
    <location>
        <begin position="5"/>
        <end position="121"/>
    </location>
</feature>
<protein>
    <submittedName>
        <fullName evidence="7">LuxR C-terminal-related transcriptional regulator</fullName>
    </submittedName>
</protein>
<keyword evidence="8" id="KW-1185">Reference proteome</keyword>
<keyword evidence="4" id="KW-0597">Phosphoprotein</keyword>
<dbReference type="Pfam" id="PF00072">
    <property type="entry name" value="Response_reg"/>
    <property type="match status" value="1"/>
</dbReference>
<dbReference type="CDD" id="cd06170">
    <property type="entry name" value="LuxR_C_like"/>
    <property type="match status" value="1"/>
</dbReference>
<comment type="caution">
    <text evidence="7">The sequence shown here is derived from an EMBL/GenBank/DDBJ whole genome shotgun (WGS) entry which is preliminary data.</text>
</comment>
<gene>
    <name evidence="7" type="ORF">ACFFH7_21015</name>
</gene>
<dbReference type="SUPFAM" id="SSF46894">
    <property type="entry name" value="C-terminal effector domain of the bipartite response regulators"/>
    <property type="match status" value="1"/>
</dbReference>
<dbReference type="PROSITE" id="PS50110">
    <property type="entry name" value="RESPONSE_REGULATORY"/>
    <property type="match status" value="1"/>
</dbReference>
<dbReference type="Gene3D" id="3.40.50.2300">
    <property type="match status" value="1"/>
</dbReference>
<accession>A0ABV6MUI7</accession>
<dbReference type="RefSeq" id="WP_273935481.1">
    <property type="nucleotide sequence ID" value="NZ_CP097263.1"/>
</dbReference>
<evidence type="ECO:0000256" key="1">
    <source>
        <dbReference type="ARBA" id="ARBA00023015"/>
    </source>
</evidence>
<dbReference type="InterPro" id="IPR016032">
    <property type="entry name" value="Sig_transdc_resp-reg_C-effctor"/>
</dbReference>
<feature type="modified residue" description="4-aspartylphosphate" evidence="4">
    <location>
        <position position="57"/>
    </location>
</feature>
<dbReference type="InterPro" id="IPR011006">
    <property type="entry name" value="CheY-like_superfamily"/>
</dbReference>
<keyword evidence="3" id="KW-0804">Transcription</keyword>
<dbReference type="Gene3D" id="1.10.10.10">
    <property type="entry name" value="Winged helix-like DNA-binding domain superfamily/Winged helix DNA-binding domain"/>
    <property type="match status" value="1"/>
</dbReference>
<evidence type="ECO:0000256" key="4">
    <source>
        <dbReference type="PROSITE-ProRule" id="PRU00169"/>
    </source>
</evidence>
<evidence type="ECO:0000313" key="7">
    <source>
        <dbReference type="EMBL" id="MFC0543999.1"/>
    </source>
</evidence>
<feature type="domain" description="HTH luxR-type" evidence="5">
    <location>
        <begin position="145"/>
        <end position="210"/>
    </location>
</feature>